<dbReference type="Proteomes" id="UP000501991">
    <property type="component" value="Chromosome"/>
</dbReference>
<name>A0A6C1B2C5_9RHOO</name>
<evidence type="ECO:0000313" key="3">
    <source>
        <dbReference type="EMBL" id="QID16978.1"/>
    </source>
</evidence>
<dbReference type="Pfam" id="PF12850">
    <property type="entry name" value="Metallophos_2"/>
    <property type="match status" value="1"/>
</dbReference>
<evidence type="ECO:0000313" key="4">
    <source>
        <dbReference type="Proteomes" id="UP000501991"/>
    </source>
</evidence>
<comment type="similarity">
    <text evidence="1">Belongs to the metallophosphoesterase superfamily. YfcE family.</text>
</comment>
<keyword evidence="4" id="KW-1185">Reference proteome</keyword>
<gene>
    <name evidence="3" type="ORF">G3580_04570</name>
</gene>
<dbReference type="EMBL" id="CP048836">
    <property type="protein sequence ID" value="QID16978.1"/>
    <property type="molecule type" value="Genomic_DNA"/>
</dbReference>
<reference evidence="3 4" key="1">
    <citation type="submission" date="2020-02" db="EMBL/GenBank/DDBJ databases">
        <title>Nitrogenibacter mangrovi gen. nov., sp. nov. isolated from mangrove sediment, a denitrifying betaproteobacterium.</title>
        <authorList>
            <person name="Liao H."/>
            <person name="Tian Y."/>
        </authorList>
    </citation>
    <scope>NUCLEOTIDE SEQUENCE [LARGE SCALE GENOMIC DNA]</scope>
    <source>
        <strain evidence="3 4">M9-3-2</strain>
    </source>
</reference>
<dbReference type="InterPro" id="IPR029052">
    <property type="entry name" value="Metallo-depent_PP-like"/>
</dbReference>
<proteinExistence type="inferred from homology"/>
<dbReference type="AlphaFoldDB" id="A0A6C1B2C5"/>
<dbReference type="KEGG" id="azq:G3580_04570"/>
<dbReference type="InterPro" id="IPR024654">
    <property type="entry name" value="Calcineurin-like_PHP_lpxH"/>
</dbReference>
<evidence type="ECO:0000256" key="1">
    <source>
        <dbReference type="ARBA" id="ARBA00008950"/>
    </source>
</evidence>
<dbReference type="Gene3D" id="3.60.21.10">
    <property type="match status" value="1"/>
</dbReference>
<dbReference type="SUPFAM" id="SSF56300">
    <property type="entry name" value="Metallo-dependent phosphatases"/>
    <property type="match status" value="1"/>
</dbReference>
<accession>A0A6C1B2C5</accession>
<evidence type="ECO:0000259" key="2">
    <source>
        <dbReference type="Pfam" id="PF12850"/>
    </source>
</evidence>
<feature type="domain" description="Calcineurin-like phosphoesterase" evidence="2">
    <location>
        <begin position="9"/>
        <end position="56"/>
    </location>
</feature>
<organism evidence="3 4">
    <name type="scientific">Nitrogeniibacter mangrovi</name>
    <dbReference type="NCBI Taxonomy" id="2016596"/>
    <lineage>
        <taxon>Bacteria</taxon>
        <taxon>Pseudomonadati</taxon>
        <taxon>Pseudomonadota</taxon>
        <taxon>Betaproteobacteria</taxon>
        <taxon>Rhodocyclales</taxon>
        <taxon>Zoogloeaceae</taxon>
        <taxon>Nitrogeniibacter</taxon>
    </lineage>
</organism>
<protein>
    <recommendedName>
        <fullName evidence="2">Calcineurin-like phosphoesterase domain-containing protein</fullName>
    </recommendedName>
</protein>
<sequence>MADGALDAFDLVVTGHTHYPMERVLGDNTRLVNPGSVGQPRNRQPGAHWALYDTQSGSVSFRCESYDFSPIQAQARTLHPELPYLADVLERR</sequence>